<evidence type="ECO:0000313" key="1">
    <source>
        <dbReference type="EMBL" id="KAJ7023313.1"/>
    </source>
</evidence>
<keyword evidence="2" id="KW-1185">Reference proteome</keyword>
<dbReference type="AlphaFoldDB" id="A0AAD6SAC7"/>
<proteinExistence type="predicted"/>
<sequence>MISPEPWAISRRILRRMRMRELQLVETSHNKEVDGCILTQEREALAGRSSSCPFFERVVPSYRTSNQVTLPAYRRNFRKGQDQKYQTTLPDYYSGLTGLTCLETLGKKCSKIDWMSVEELCIKPCCQQRRKGAKGIKRRLRPTIDGLNSFIATSSTRNAEAIREKNRLSLCERRAAAKAKKRQWDPPRKGDVQERAILEEGSRRSPSFDINLVSDEILNAPLHFKDYRGAPSSDDDSAFRRMDARRRIPTESSEVNAAPQSVHTTSEERVAIEVLATMGGRAVGGSDASILRRADLLSSDECVPALFVSWTHGNS</sequence>
<protein>
    <submittedName>
        <fullName evidence="1">Uncharacterized protein</fullName>
    </submittedName>
</protein>
<comment type="caution">
    <text evidence="1">The sequence shown here is derived from an EMBL/GenBank/DDBJ whole genome shotgun (WGS) entry which is preliminary data.</text>
</comment>
<evidence type="ECO:0000313" key="2">
    <source>
        <dbReference type="Proteomes" id="UP001218188"/>
    </source>
</evidence>
<organism evidence="1 2">
    <name type="scientific">Mycena alexandri</name>
    <dbReference type="NCBI Taxonomy" id="1745969"/>
    <lineage>
        <taxon>Eukaryota</taxon>
        <taxon>Fungi</taxon>
        <taxon>Dikarya</taxon>
        <taxon>Basidiomycota</taxon>
        <taxon>Agaricomycotina</taxon>
        <taxon>Agaricomycetes</taxon>
        <taxon>Agaricomycetidae</taxon>
        <taxon>Agaricales</taxon>
        <taxon>Marasmiineae</taxon>
        <taxon>Mycenaceae</taxon>
        <taxon>Mycena</taxon>
    </lineage>
</organism>
<reference evidence="1" key="1">
    <citation type="submission" date="2023-03" db="EMBL/GenBank/DDBJ databases">
        <title>Massive genome expansion in bonnet fungi (Mycena s.s.) driven by repeated elements and novel gene families across ecological guilds.</title>
        <authorList>
            <consortium name="Lawrence Berkeley National Laboratory"/>
            <person name="Harder C.B."/>
            <person name="Miyauchi S."/>
            <person name="Viragh M."/>
            <person name="Kuo A."/>
            <person name="Thoen E."/>
            <person name="Andreopoulos B."/>
            <person name="Lu D."/>
            <person name="Skrede I."/>
            <person name="Drula E."/>
            <person name="Henrissat B."/>
            <person name="Morin E."/>
            <person name="Kohler A."/>
            <person name="Barry K."/>
            <person name="LaButti K."/>
            <person name="Morin E."/>
            <person name="Salamov A."/>
            <person name="Lipzen A."/>
            <person name="Mereny Z."/>
            <person name="Hegedus B."/>
            <person name="Baldrian P."/>
            <person name="Stursova M."/>
            <person name="Weitz H."/>
            <person name="Taylor A."/>
            <person name="Grigoriev I.V."/>
            <person name="Nagy L.G."/>
            <person name="Martin F."/>
            <person name="Kauserud H."/>
        </authorList>
    </citation>
    <scope>NUCLEOTIDE SEQUENCE</scope>
    <source>
        <strain evidence="1">CBHHK200</strain>
    </source>
</reference>
<accession>A0AAD6SAC7</accession>
<dbReference type="Proteomes" id="UP001218188">
    <property type="component" value="Unassembled WGS sequence"/>
</dbReference>
<gene>
    <name evidence="1" type="ORF">C8F04DRAFT_1193563</name>
</gene>
<name>A0AAD6SAC7_9AGAR</name>
<dbReference type="EMBL" id="JARJCM010000190">
    <property type="protein sequence ID" value="KAJ7023313.1"/>
    <property type="molecule type" value="Genomic_DNA"/>
</dbReference>